<protein>
    <recommendedName>
        <fullName evidence="2">Transposase IS66 central domain-containing protein</fullName>
    </recommendedName>
</protein>
<dbReference type="KEGG" id="gai:IMCC3135_20895"/>
<evidence type="ECO:0000313" key="4">
    <source>
        <dbReference type="EMBL" id="ASJ74256.1"/>
    </source>
</evidence>
<evidence type="ECO:0000256" key="1">
    <source>
        <dbReference type="SAM" id="MobiDB-lite"/>
    </source>
</evidence>
<sequence>MKIQDIDVESTIESVKLSLKNEKDLSPALRSSLEVLLLLVGLLLNRVTLNSSTSSIPPSQDPNRDKKARPPRGKRKPGGQKGHKGCTLEPVAEPDEIVPIKIDKRTIPTGVEYKEVGYESRQVFDIKICAVVTEYRAQILEGSDGYQYTAPFPEGVVARAQYGNTVKVQAVYLSQKQLIPYERVHEQFADQFLMPLSAGTIHNFNRKAFDKLEEYESWVKYQLTNSTLLHVDETGININGKRHWLHCTSNLQFTYYYPHERRGTEAMDQIDILPHFTGVLCHDHWKPYYTYLFCLHSLCNAHHLRELQRAWEQDKQAWARTMRQYLIELNTAVNKAQGKLDLDEATRWYARYRRITKKAQIECPPPIDNRRSGTRGRLKRSKSRNLLERLINYEDDVLRFMSDAIVPFTNNQGENDIRMTKVQQKISGCFRSMDGALISCRIRGYLSTCRKNGVSATDALNMLFDGQLPSFIANTIQSQAQAA</sequence>
<dbReference type="OrthoDB" id="9775820at2"/>
<dbReference type="PANTHER" id="PTHR33678">
    <property type="entry name" value="BLL1576 PROTEIN"/>
    <property type="match status" value="1"/>
</dbReference>
<keyword evidence="5" id="KW-1185">Reference proteome</keyword>
<feature type="domain" description="Transposase IS66 central" evidence="2">
    <location>
        <begin position="161"/>
        <end position="436"/>
    </location>
</feature>
<dbReference type="NCBIfam" id="NF033517">
    <property type="entry name" value="transpos_IS66"/>
    <property type="match status" value="1"/>
</dbReference>
<feature type="compositionally biased region" description="Basic residues" evidence="1">
    <location>
        <begin position="66"/>
        <end position="84"/>
    </location>
</feature>
<evidence type="ECO:0000259" key="2">
    <source>
        <dbReference type="Pfam" id="PF03050"/>
    </source>
</evidence>
<dbReference type="PANTHER" id="PTHR33678:SF1">
    <property type="entry name" value="BLL1576 PROTEIN"/>
    <property type="match status" value="1"/>
</dbReference>
<dbReference type="Pfam" id="PF03050">
    <property type="entry name" value="DDE_Tnp_IS66"/>
    <property type="match status" value="1"/>
</dbReference>
<feature type="region of interest" description="Disordered" evidence="1">
    <location>
        <begin position="51"/>
        <end position="88"/>
    </location>
</feature>
<name>A0A2Z2NRV5_9GAMM</name>
<accession>A0A2Z2NRV5</accession>
<dbReference type="EMBL" id="CP018632">
    <property type="protein sequence ID" value="ASJ73081.1"/>
    <property type="molecule type" value="Genomic_DNA"/>
</dbReference>
<dbReference type="KEGG" id="gai:IMCC3135_14980"/>
<dbReference type="RefSeq" id="WP_088918329.1">
    <property type="nucleotide sequence ID" value="NZ_CP018632.1"/>
</dbReference>
<evidence type="ECO:0000313" key="5">
    <source>
        <dbReference type="Proteomes" id="UP000250079"/>
    </source>
</evidence>
<dbReference type="Proteomes" id="UP000250079">
    <property type="component" value="Chromosome"/>
</dbReference>
<reference evidence="4 5" key="1">
    <citation type="submission" date="2016-12" db="EMBL/GenBank/DDBJ databases">
        <authorList>
            <person name="Song W.-J."/>
            <person name="Kurnit D.M."/>
        </authorList>
    </citation>
    <scope>NUCLEOTIDE SEQUENCE [LARGE SCALE GENOMIC DNA]</scope>
    <source>
        <strain evidence="4 5">IMCC3135</strain>
    </source>
</reference>
<organism evidence="4 5">
    <name type="scientific">Granulosicoccus antarcticus IMCC3135</name>
    <dbReference type="NCBI Taxonomy" id="1192854"/>
    <lineage>
        <taxon>Bacteria</taxon>
        <taxon>Pseudomonadati</taxon>
        <taxon>Pseudomonadota</taxon>
        <taxon>Gammaproteobacteria</taxon>
        <taxon>Chromatiales</taxon>
        <taxon>Granulosicoccaceae</taxon>
        <taxon>Granulosicoccus</taxon>
    </lineage>
</organism>
<dbReference type="InterPro" id="IPR052344">
    <property type="entry name" value="Transposase-related"/>
</dbReference>
<evidence type="ECO:0000313" key="3">
    <source>
        <dbReference type="EMBL" id="ASJ73081.1"/>
    </source>
</evidence>
<proteinExistence type="predicted"/>
<gene>
    <name evidence="3" type="ORF">IMCC3135_14980</name>
    <name evidence="4" type="ORF">IMCC3135_20895</name>
</gene>
<dbReference type="AlphaFoldDB" id="A0A2Z2NRV5"/>
<dbReference type="InterPro" id="IPR004291">
    <property type="entry name" value="Transposase_IS66_central"/>
</dbReference>
<dbReference type="EMBL" id="CP018632">
    <property type="protein sequence ID" value="ASJ74256.1"/>
    <property type="molecule type" value="Genomic_DNA"/>
</dbReference>